<dbReference type="PANTHER" id="PTHR35177">
    <property type="entry name" value="HYDROGENASE MATURATION FACTOR HYBG"/>
    <property type="match status" value="1"/>
</dbReference>
<dbReference type="RefSeq" id="WP_184313234.1">
    <property type="nucleotide sequence ID" value="NZ_JACHEN010000043.1"/>
</dbReference>
<evidence type="ECO:0000256" key="1">
    <source>
        <dbReference type="ARBA" id="ARBA00006018"/>
    </source>
</evidence>
<dbReference type="AlphaFoldDB" id="A0A841L894"/>
<sequence length="77" mass="8629">MCLAVPAEIISIDGTYALVEIMGVKANIYIQLIEEPRIGDHVLVHAGCAIEKINKAYYSFLEEQYENILGRDGQMNE</sequence>
<dbReference type="GO" id="GO:0005506">
    <property type="term" value="F:iron ion binding"/>
    <property type="evidence" value="ECO:0007669"/>
    <property type="project" value="TreeGrafter"/>
</dbReference>
<comment type="caution">
    <text evidence="2">The sequence shown here is derived from an EMBL/GenBank/DDBJ whole genome shotgun (WGS) entry which is preliminary data.</text>
</comment>
<evidence type="ECO:0000313" key="2">
    <source>
        <dbReference type="EMBL" id="MBB6218609.1"/>
    </source>
</evidence>
<dbReference type="EMBL" id="JACHEN010000043">
    <property type="protein sequence ID" value="MBB6218609.1"/>
    <property type="molecule type" value="Genomic_DNA"/>
</dbReference>
<dbReference type="NCBIfam" id="TIGR00074">
    <property type="entry name" value="hypC_hupF"/>
    <property type="match status" value="1"/>
</dbReference>
<reference evidence="2 3" key="1">
    <citation type="submission" date="2020-08" db="EMBL/GenBank/DDBJ databases">
        <title>Genomic Encyclopedia of Type Strains, Phase IV (KMG-IV): sequencing the most valuable type-strain genomes for metagenomic binning, comparative biology and taxonomic classification.</title>
        <authorList>
            <person name="Goeker M."/>
        </authorList>
    </citation>
    <scope>NUCLEOTIDE SEQUENCE [LARGE SCALE GENOMIC DNA]</scope>
    <source>
        <strain evidence="2 3">DSM 103526</strain>
    </source>
</reference>
<keyword evidence="3" id="KW-1185">Reference proteome</keyword>
<gene>
    <name evidence="2" type="ORF">HNQ80_004783</name>
</gene>
<dbReference type="PRINTS" id="PR00445">
    <property type="entry name" value="HUPFHYPC"/>
</dbReference>
<accession>A0A841L894</accession>
<dbReference type="InterPro" id="IPR001109">
    <property type="entry name" value="Hydrogenase_HupF/HypC"/>
</dbReference>
<comment type="similarity">
    <text evidence="1">Belongs to the HupF/HypC family.</text>
</comment>
<dbReference type="SUPFAM" id="SSF159127">
    <property type="entry name" value="HupF/HypC-like"/>
    <property type="match status" value="1"/>
</dbReference>
<dbReference type="GO" id="GO:0051604">
    <property type="term" value="P:protein maturation"/>
    <property type="evidence" value="ECO:0007669"/>
    <property type="project" value="TreeGrafter"/>
</dbReference>
<evidence type="ECO:0000313" key="3">
    <source>
        <dbReference type="Proteomes" id="UP000579281"/>
    </source>
</evidence>
<dbReference type="PANTHER" id="PTHR35177:SF2">
    <property type="entry name" value="HYDROGENASE MATURATION FACTOR HYBG"/>
    <property type="match status" value="1"/>
</dbReference>
<name>A0A841L894_9FIRM</name>
<dbReference type="Proteomes" id="UP000579281">
    <property type="component" value="Unassembled WGS sequence"/>
</dbReference>
<proteinExistence type="inferred from homology"/>
<dbReference type="Pfam" id="PF01455">
    <property type="entry name" value="HupF_HypC"/>
    <property type="match status" value="1"/>
</dbReference>
<dbReference type="GO" id="GO:1902670">
    <property type="term" value="F:carbon dioxide binding"/>
    <property type="evidence" value="ECO:0007669"/>
    <property type="project" value="TreeGrafter"/>
</dbReference>
<dbReference type="Gene3D" id="2.30.30.140">
    <property type="match status" value="1"/>
</dbReference>
<protein>
    <submittedName>
        <fullName evidence="2">Hydrogenase assembly chaperone HypC/HupF</fullName>
    </submittedName>
</protein>
<organism evidence="2 3">
    <name type="scientific">Anaerosolibacter carboniphilus</name>
    <dbReference type="NCBI Taxonomy" id="1417629"/>
    <lineage>
        <taxon>Bacteria</taxon>
        <taxon>Bacillati</taxon>
        <taxon>Bacillota</taxon>
        <taxon>Clostridia</taxon>
        <taxon>Peptostreptococcales</taxon>
        <taxon>Thermotaleaceae</taxon>
        <taxon>Anaerosolibacter</taxon>
    </lineage>
</organism>